<dbReference type="Proteomes" id="UP000604475">
    <property type="component" value="Unassembled WGS sequence"/>
</dbReference>
<evidence type="ECO:0000313" key="4">
    <source>
        <dbReference type="EMBL" id="MBL7627876.1"/>
    </source>
</evidence>
<gene>
    <name evidence="4" type="ORF">I7412_11965</name>
</gene>
<dbReference type="RefSeq" id="WP_203000979.1">
    <property type="nucleotide sequence ID" value="NZ_JADWYU010000199.1"/>
</dbReference>
<feature type="region of interest" description="Disordered" evidence="1">
    <location>
        <begin position="155"/>
        <end position="210"/>
    </location>
</feature>
<evidence type="ECO:0000259" key="3">
    <source>
        <dbReference type="Pfam" id="PF19955"/>
    </source>
</evidence>
<keyword evidence="2" id="KW-0472">Membrane</keyword>
<sequence length="421" mass="44557">MLTEQEVAELAETFSRPEEIRALLDQIGLTPGQAPGGLGALSALMYWGEVNRELGKGLLPNGADAIRQAVRRRYPHNTVFGDGGAGASRHLTVPTSQAEDAEEADRPSSPYQADPNPTSPKQMKHWSWEHPRGRWLAGAVVVLVSVIVLVTVFNTREGPDPGPRTGGPSTGAPSPSGPPVGGPPTSTTGGEGGTAASGVQDSITSPADGAAVGPWIQASGTSRGLQTGHGLMLMMLVVDLGTYYPWHPLVVEPDGSWKGVIYVGGGANDGTSRELSLVALTPAGLAAIDDYYRRQGASDAVVGIASNQMSADMRVVDSVRITRGPDATSPRLRPVSGPTGDRDLDHFCQWLGDQKAYPAQGYQVAWDTWRCERNGDPAVNDGDPAINMVQACQWAHPDLPIADARPDDENDAQSWKCYALE</sequence>
<proteinExistence type="predicted"/>
<protein>
    <recommendedName>
        <fullName evidence="3">Effector-associated domain-containing protein</fullName>
    </recommendedName>
</protein>
<keyword evidence="2" id="KW-0812">Transmembrane</keyword>
<dbReference type="InterPro" id="IPR045430">
    <property type="entry name" value="EAD1"/>
</dbReference>
<keyword evidence="2" id="KW-1133">Transmembrane helix</keyword>
<comment type="caution">
    <text evidence="4">The sequence shown here is derived from an EMBL/GenBank/DDBJ whole genome shotgun (WGS) entry which is preliminary data.</text>
</comment>
<dbReference type="AlphaFoldDB" id="A0A937R9G7"/>
<evidence type="ECO:0000256" key="2">
    <source>
        <dbReference type="SAM" id="Phobius"/>
    </source>
</evidence>
<feature type="region of interest" description="Disordered" evidence="1">
    <location>
        <begin position="77"/>
        <end position="126"/>
    </location>
</feature>
<dbReference type="Pfam" id="PF19955">
    <property type="entry name" value="EAD1"/>
    <property type="match status" value="1"/>
</dbReference>
<feature type="compositionally biased region" description="Polar residues" evidence="1">
    <location>
        <begin position="109"/>
        <end position="121"/>
    </location>
</feature>
<accession>A0A937R9G7</accession>
<feature type="domain" description="Effector-associated" evidence="3">
    <location>
        <begin position="2"/>
        <end position="82"/>
    </location>
</feature>
<dbReference type="EMBL" id="JAEACQ010000164">
    <property type="protein sequence ID" value="MBL7627876.1"/>
    <property type="molecule type" value="Genomic_DNA"/>
</dbReference>
<feature type="transmembrane region" description="Helical" evidence="2">
    <location>
        <begin position="133"/>
        <end position="153"/>
    </location>
</feature>
<reference evidence="4" key="1">
    <citation type="submission" date="2020-12" db="EMBL/GenBank/DDBJ databases">
        <title>Genomic characterization of non-nitrogen-fixing Frankia strains.</title>
        <authorList>
            <person name="Carlos-Shanley C."/>
            <person name="Guerra T."/>
            <person name="Hahn D."/>
        </authorList>
    </citation>
    <scope>NUCLEOTIDE SEQUENCE</scope>
    <source>
        <strain evidence="4">CN6</strain>
    </source>
</reference>
<keyword evidence="5" id="KW-1185">Reference proteome</keyword>
<name>A0A937R9G7_9ACTN</name>
<organism evidence="4 5">
    <name type="scientific">Frankia nepalensis</name>
    <dbReference type="NCBI Taxonomy" id="1836974"/>
    <lineage>
        <taxon>Bacteria</taxon>
        <taxon>Bacillati</taxon>
        <taxon>Actinomycetota</taxon>
        <taxon>Actinomycetes</taxon>
        <taxon>Frankiales</taxon>
        <taxon>Frankiaceae</taxon>
        <taxon>Frankia</taxon>
    </lineage>
</organism>
<evidence type="ECO:0000313" key="5">
    <source>
        <dbReference type="Proteomes" id="UP000604475"/>
    </source>
</evidence>
<evidence type="ECO:0000256" key="1">
    <source>
        <dbReference type="SAM" id="MobiDB-lite"/>
    </source>
</evidence>